<evidence type="ECO:0000256" key="9">
    <source>
        <dbReference type="ARBA" id="ARBA00022801"/>
    </source>
</evidence>
<dbReference type="InterPro" id="IPR036075">
    <property type="entry name" value="ARMT-1-like_metal-bd_sf"/>
</dbReference>
<dbReference type="PANTHER" id="PTHR12260:SF6">
    <property type="entry name" value="DAMAGE-CONTROL PHOSPHATASE ARMT1"/>
    <property type="match status" value="1"/>
</dbReference>
<dbReference type="AlphaFoldDB" id="A0A161Z2B5"/>
<keyword evidence="7" id="KW-0949">S-adenosyl-L-methionine</keyword>
<gene>
    <name evidence="13" type="ORF">AWN90_27060</name>
</gene>
<dbReference type="GO" id="GO:0016791">
    <property type="term" value="F:phosphatase activity"/>
    <property type="evidence" value="ECO:0007669"/>
    <property type="project" value="TreeGrafter"/>
</dbReference>
<protein>
    <recommendedName>
        <fullName evidence="12">Damage-control phosphatase ARMT1-like metal-binding domain-containing protein</fullName>
    </recommendedName>
</protein>
<sequence>MTDVPPILAGVPGTFPHSVFHERHPRLIEQVIGAHPYGPAARAGLRELLAESTSGTVRPPEPGGERVAPWLEWGREMWSRPWGEVPFLWAESYFYRRLLDAVGYFGEGPWRRIDPFGPTKAAELYGRAVDDELAALDTLVDRLIDSIRDALLRSALWGNQADLGFRLTAESGTVDTRLLVDDSAALWAALERTPGATVALIADNAGRELLPDLVLADHLLTENLAGRVVVHVKPHPYYVSDATMTDLLAALRRLRDADTPQAQRVGQRLWQAMADDRLVVRAHEFFCAPLHFHDMPTDLTDELTGAAMTILKGDLNYRRLVGDRYWPPTTPFAELVRYFPTPVTALRTLKSDVVVGLSAEQVRTLDAAGENWRSSGKHALIQSNAAA</sequence>
<evidence type="ECO:0000256" key="2">
    <source>
        <dbReference type="ARBA" id="ARBA00001936"/>
    </source>
</evidence>
<dbReference type="GO" id="GO:0032259">
    <property type="term" value="P:methylation"/>
    <property type="evidence" value="ECO:0007669"/>
    <property type="project" value="UniProtKB-KW"/>
</dbReference>
<dbReference type="Proteomes" id="UP000076512">
    <property type="component" value="Unassembled WGS sequence"/>
</dbReference>
<proteinExistence type="inferred from homology"/>
<evidence type="ECO:0000313" key="14">
    <source>
        <dbReference type="Proteomes" id="UP000076512"/>
    </source>
</evidence>
<keyword evidence="6" id="KW-0808">Transferase</keyword>
<evidence type="ECO:0000256" key="6">
    <source>
        <dbReference type="ARBA" id="ARBA00022679"/>
    </source>
</evidence>
<dbReference type="FunFam" id="3.40.50.10880:FF:000002">
    <property type="entry name" value="Acidic residue methyltransferase 1"/>
    <property type="match status" value="1"/>
</dbReference>
<dbReference type="OrthoDB" id="146189at2"/>
<dbReference type="RefSeq" id="WP_067588412.1">
    <property type="nucleotide sequence ID" value="NZ_JABMCZ010000005.1"/>
</dbReference>
<keyword evidence="14" id="KW-1185">Reference proteome</keyword>
<dbReference type="GO" id="GO:0006974">
    <property type="term" value="P:DNA damage response"/>
    <property type="evidence" value="ECO:0007669"/>
    <property type="project" value="TreeGrafter"/>
</dbReference>
<dbReference type="Gene3D" id="3.40.50.10880">
    <property type="entry name" value="Uncharacterised protein PF01937, DUF89, domain 3"/>
    <property type="match status" value="1"/>
</dbReference>
<dbReference type="SUPFAM" id="SSF111321">
    <property type="entry name" value="AF1104-like"/>
    <property type="match status" value="1"/>
</dbReference>
<evidence type="ECO:0000313" key="13">
    <source>
        <dbReference type="EMBL" id="KZM72474.1"/>
    </source>
</evidence>
<evidence type="ECO:0000256" key="8">
    <source>
        <dbReference type="ARBA" id="ARBA00022723"/>
    </source>
</evidence>
<dbReference type="GO" id="GO:0046872">
    <property type="term" value="F:metal ion binding"/>
    <property type="evidence" value="ECO:0007669"/>
    <property type="project" value="UniProtKB-KW"/>
</dbReference>
<dbReference type="Pfam" id="PF01937">
    <property type="entry name" value="ARMT1-like_dom"/>
    <property type="match status" value="1"/>
</dbReference>
<evidence type="ECO:0000256" key="4">
    <source>
        <dbReference type="ARBA" id="ARBA00022596"/>
    </source>
</evidence>
<comment type="similarity">
    <text evidence="3">Belongs to the damage-control phosphatase family. Sugar phosphate phosphatase III subfamily.</text>
</comment>
<evidence type="ECO:0000256" key="3">
    <source>
        <dbReference type="ARBA" id="ARBA00009519"/>
    </source>
</evidence>
<dbReference type="GO" id="GO:0008168">
    <property type="term" value="F:methyltransferase activity"/>
    <property type="evidence" value="ECO:0007669"/>
    <property type="project" value="UniProtKB-KW"/>
</dbReference>
<keyword evidence="9" id="KW-0378">Hydrolase</keyword>
<evidence type="ECO:0000256" key="1">
    <source>
        <dbReference type="ARBA" id="ARBA00001326"/>
    </source>
</evidence>
<name>A0A161Z2B5_9NOCA</name>
<reference evidence="13 14" key="1">
    <citation type="submission" date="2016-04" db="EMBL/GenBank/DDBJ databases">
        <authorList>
            <person name="Evans L.H."/>
            <person name="Alamgir A."/>
            <person name="Owens N."/>
            <person name="Weber N.D."/>
            <person name="Virtaneva K."/>
            <person name="Barbian K."/>
            <person name="Babar A."/>
            <person name="Rosenke K."/>
        </authorList>
    </citation>
    <scope>NUCLEOTIDE SEQUENCE [LARGE SCALE GENOMIC DNA]</scope>
    <source>
        <strain evidence="13 14">IFM 0406</strain>
    </source>
</reference>
<evidence type="ECO:0000256" key="7">
    <source>
        <dbReference type="ARBA" id="ARBA00022691"/>
    </source>
</evidence>
<evidence type="ECO:0000259" key="12">
    <source>
        <dbReference type="Pfam" id="PF01937"/>
    </source>
</evidence>
<keyword evidence="5" id="KW-0489">Methyltransferase</keyword>
<keyword evidence="4" id="KW-0533">Nickel</keyword>
<comment type="catalytic activity">
    <reaction evidence="1">
        <text>beta-D-fructose 1-phosphate + H2O = D-fructose + phosphate</text>
        <dbReference type="Rhea" id="RHEA:35603"/>
        <dbReference type="ChEBI" id="CHEBI:15377"/>
        <dbReference type="ChEBI" id="CHEBI:37721"/>
        <dbReference type="ChEBI" id="CHEBI:43474"/>
        <dbReference type="ChEBI" id="CHEBI:138881"/>
    </reaction>
</comment>
<comment type="cofactor">
    <cofactor evidence="2">
        <name>Mn(2+)</name>
        <dbReference type="ChEBI" id="CHEBI:29035"/>
    </cofactor>
</comment>
<evidence type="ECO:0000256" key="5">
    <source>
        <dbReference type="ARBA" id="ARBA00022603"/>
    </source>
</evidence>
<feature type="domain" description="Damage-control phosphatase ARMT1-like metal-binding" evidence="12">
    <location>
        <begin position="20"/>
        <end position="362"/>
    </location>
</feature>
<keyword evidence="8" id="KW-0479">Metal-binding</keyword>
<evidence type="ECO:0000256" key="11">
    <source>
        <dbReference type="ARBA" id="ARBA00048809"/>
    </source>
</evidence>
<dbReference type="PANTHER" id="PTHR12260">
    <property type="entry name" value="DAMAGE-CONTROL PHOSPHATASE ARMT1"/>
    <property type="match status" value="1"/>
</dbReference>
<accession>A0A161Z2B5</accession>
<evidence type="ECO:0000256" key="10">
    <source>
        <dbReference type="ARBA" id="ARBA00023211"/>
    </source>
</evidence>
<keyword evidence="10" id="KW-0464">Manganese</keyword>
<comment type="caution">
    <text evidence="13">The sequence shown here is derived from an EMBL/GenBank/DDBJ whole genome shotgun (WGS) entry which is preliminary data.</text>
</comment>
<organism evidence="13 14">
    <name type="scientific">Nocardia terpenica</name>
    <dbReference type="NCBI Taxonomy" id="455432"/>
    <lineage>
        <taxon>Bacteria</taxon>
        <taxon>Bacillati</taxon>
        <taxon>Actinomycetota</taxon>
        <taxon>Actinomycetes</taxon>
        <taxon>Mycobacteriales</taxon>
        <taxon>Nocardiaceae</taxon>
        <taxon>Nocardia</taxon>
    </lineage>
</organism>
<comment type="catalytic activity">
    <reaction evidence="11">
        <text>beta-D-fructose 6-phosphate = dihydroxyacetone + D-glyceraldehyde 3-phosphate</text>
        <dbReference type="Rhea" id="RHEA:28002"/>
        <dbReference type="ChEBI" id="CHEBI:16016"/>
        <dbReference type="ChEBI" id="CHEBI:57634"/>
        <dbReference type="ChEBI" id="CHEBI:59776"/>
    </reaction>
</comment>
<dbReference type="EMBL" id="LWGR01000007">
    <property type="protein sequence ID" value="KZM72474.1"/>
    <property type="molecule type" value="Genomic_DNA"/>
</dbReference>
<dbReference type="InterPro" id="IPR039763">
    <property type="entry name" value="ARMT1"/>
</dbReference>
<dbReference type="InterPro" id="IPR002791">
    <property type="entry name" value="ARMT1-like_metal-bd"/>
</dbReference>